<evidence type="ECO:0000256" key="12">
    <source>
        <dbReference type="ARBA" id="ARBA00023172"/>
    </source>
</evidence>
<dbReference type="STRING" id="1111454.HMPREF1250_1633"/>
<reference evidence="20 21" key="1">
    <citation type="submission" date="2013-09" db="EMBL/GenBank/DDBJ databases">
        <authorList>
            <person name="Durkin A.S."/>
            <person name="Haft D.R."/>
            <person name="McCorrison J."/>
            <person name="Torralba M."/>
            <person name="Gillis M."/>
            <person name="Haft D.H."/>
            <person name="Methe B."/>
            <person name="Sutton G."/>
            <person name="Nelson K.E."/>
        </authorList>
    </citation>
    <scope>NUCLEOTIDE SEQUENCE [LARGE SCALE GENOMIC DNA]</scope>
    <source>
        <strain evidence="20 21">BV3C16-1</strain>
    </source>
</reference>
<keyword evidence="14" id="KW-0413">Isomerase</keyword>
<gene>
    <name evidence="20" type="primary">recQ</name>
    <name evidence="20" type="ORF">HMPREF1250_1633</name>
</gene>
<keyword evidence="7 20" id="KW-0378">Hydrolase</keyword>
<dbReference type="PANTHER" id="PTHR13710:SF105">
    <property type="entry name" value="ATP-DEPENDENT DNA HELICASE Q1"/>
    <property type="match status" value="1"/>
</dbReference>
<dbReference type="GO" id="GO:0016787">
    <property type="term" value="F:hydrolase activity"/>
    <property type="evidence" value="ECO:0007669"/>
    <property type="project" value="UniProtKB-KW"/>
</dbReference>
<name>U7UF81_9FIRM</name>
<dbReference type="GO" id="GO:0006260">
    <property type="term" value="P:DNA replication"/>
    <property type="evidence" value="ECO:0007669"/>
    <property type="project" value="InterPro"/>
</dbReference>
<dbReference type="InterPro" id="IPR027417">
    <property type="entry name" value="P-loop_NTPase"/>
</dbReference>
<keyword evidence="13" id="KW-0234">DNA repair</keyword>
<evidence type="ECO:0000256" key="3">
    <source>
        <dbReference type="ARBA" id="ARBA00005446"/>
    </source>
</evidence>
<dbReference type="PANTHER" id="PTHR13710">
    <property type="entry name" value="DNA HELICASE RECQ FAMILY MEMBER"/>
    <property type="match status" value="1"/>
</dbReference>
<dbReference type="GO" id="GO:0006281">
    <property type="term" value="P:DNA repair"/>
    <property type="evidence" value="ECO:0007669"/>
    <property type="project" value="UniProtKB-KW"/>
</dbReference>
<dbReference type="GO" id="GO:0046872">
    <property type="term" value="F:metal ion binding"/>
    <property type="evidence" value="ECO:0007669"/>
    <property type="project" value="UniProtKB-KW"/>
</dbReference>
<dbReference type="CDD" id="cd18794">
    <property type="entry name" value="SF2_C_RecQ"/>
    <property type="match status" value="1"/>
</dbReference>
<dbReference type="InterPro" id="IPR018982">
    <property type="entry name" value="RQC_domain"/>
</dbReference>
<dbReference type="SUPFAM" id="SSF52540">
    <property type="entry name" value="P-loop containing nucleoside triphosphate hydrolases"/>
    <property type="match status" value="1"/>
</dbReference>
<dbReference type="GO" id="GO:0009432">
    <property type="term" value="P:SOS response"/>
    <property type="evidence" value="ECO:0007669"/>
    <property type="project" value="UniProtKB-UniRule"/>
</dbReference>
<dbReference type="Pfam" id="PF00270">
    <property type="entry name" value="DEAD"/>
    <property type="match status" value="1"/>
</dbReference>
<dbReference type="InterPro" id="IPR044876">
    <property type="entry name" value="HRDC_dom_sf"/>
</dbReference>
<dbReference type="OrthoDB" id="9763310at2"/>
<dbReference type="InterPro" id="IPR032284">
    <property type="entry name" value="RecQ_Zn-bd"/>
</dbReference>
<comment type="cofactor">
    <cofactor evidence="1">
        <name>Mg(2+)</name>
        <dbReference type="ChEBI" id="CHEBI:18420"/>
    </cofactor>
</comment>
<evidence type="ECO:0000256" key="11">
    <source>
        <dbReference type="ARBA" id="ARBA00023125"/>
    </source>
</evidence>
<dbReference type="GO" id="GO:0009378">
    <property type="term" value="F:four-way junction helicase activity"/>
    <property type="evidence" value="ECO:0007669"/>
    <property type="project" value="TreeGrafter"/>
</dbReference>
<dbReference type="NCBIfam" id="TIGR00614">
    <property type="entry name" value="recQ_fam"/>
    <property type="match status" value="1"/>
</dbReference>
<evidence type="ECO:0000259" key="19">
    <source>
        <dbReference type="PROSITE" id="PS51194"/>
    </source>
</evidence>
<comment type="similarity">
    <text evidence="3">Belongs to the helicase family. RecQ subfamily.</text>
</comment>
<dbReference type="GO" id="GO:0030894">
    <property type="term" value="C:replisome"/>
    <property type="evidence" value="ECO:0007669"/>
    <property type="project" value="TreeGrafter"/>
</dbReference>
<dbReference type="InterPro" id="IPR004589">
    <property type="entry name" value="DNA_helicase_ATP-dep_RecQ"/>
</dbReference>
<keyword evidence="9" id="KW-0862">Zinc</keyword>
<dbReference type="EC" id="5.6.2.4" evidence="16"/>
<dbReference type="PROSITE" id="PS51194">
    <property type="entry name" value="HELICASE_CTER"/>
    <property type="match status" value="1"/>
</dbReference>
<sequence>MQPTDVLKQYFGYTAFRPGQEAVVTALLQQRDSLVIMPTGAGKSLCFQIPALLMPGLTLVISPLISLMKDQVDSLLNQQIAATFINSQCTFEESKERFSQICRSKFKLVYISPERLQNEFFTSLMKELPLAMVVIDEAHCVSQWGHDFRPSYGAISSWIEALPQRPVVSAFTATATEKVKGDMLALLGLQKPQLFIGGFDRPNLYFRVVGNGDRMAFLEAYLREHRRDSGIIYGATRKDVDRIYQRLQRQGFSVGRYHAGLSDEERRRVQEAFSYDRLAVIVATNAFGMGIDKSNVRFVIHYQMPKNMESYYQEAGRAGRDGAPGECILLFSRQDIMIQNYLIERSVHDQQQQRHEKLLLRQMIDYCEQPGCLRRAILAYFGETPAWRDCGHCGNCDSPKVEEKITPEVRLICLCVDELKGRFGMTMVCDILKGTANAKVRRYGFEGKASFGMLGDFSQEEIRSLIRTCLQLHFLEQSDGQYPVLSLTAAGREQLQSGRTVVRTKRIAAAPSAEKKKRFSADIDEVALRPVFEILRSLRYRLAKEEQIPPFVIFSDATLWEIAGRRPQSLDELGEVKGVGSFKLHKYGHIFLEALREFDE</sequence>
<dbReference type="PATRIC" id="fig|1111454.3.peg.1925"/>
<dbReference type="InterPro" id="IPR001650">
    <property type="entry name" value="Helicase_C-like"/>
</dbReference>
<keyword evidence="4" id="KW-0479">Metal-binding</keyword>
<evidence type="ECO:0000256" key="5">
    <source>
        <dbReference type="ARBA" id="ARBA00022741"/>
    </source>
</evidence>
<dbReference type="InterPro" id="IPR006293">
    <property type="entry name" value="DNA_helicase_ATP-dep_RecQ_bac"/>
</dbReference>
<accession>U7UF81</accession>
<keyword evidence="6" id="KW-0227">DNA damage</keyword>
<protein>
    <recommendedName>
        <fullName evidence="16">DNA helicase RecQ</fullName>
        <ecNumber evidence="16">5.6.2.4</ecNumber>
    </recommendedName>
</protein>
<dbReference type="GO" id="GO:0003677">
    <property type="term" value="F:DNA binding"/>
    <property type="evidence" value="ECO:0007669"/>
    <property type="project" value="UniProtKB-KW"/>
</dbReference>
<evidence type="ECO:0000256" key="8">
    <source>
        <dbReference type="ARBA" id="ARBA00022806"/>
    </source>
</evidence>
<dbReference type="InterPro" id="IPR002121">
    <property type="entry name" value="HRDC_dom"/>
</dbReference>
<dbReference type="SMART" id="SM00341">
    <property type="entry name" value="HRDC"/>
    <property type="match status" value="1"/>
</dbReference>
<evidence type="ECO:0000259" key="18">
    <source>
        <dbReference type="PROSITE" id="PS51192"/>
    </source>
</evidence>
<comment type="caution">
    <text evidence="20">The sequence shown here is derived from an EMBL/GenBank/DDBJ whole genome shotgun (WGS) entry which is preliminary data.</text>
</comment>
<dbReference type="GO" id="GO:0005737">
    <property type="term" value="C:cytoplasm"/>
    <property type="evidence" value="ECO:0007669"/>
    <property type="project" value="TreeGrafter"/>
</dbReference>
<dbReference type="PROSITE" id="PS00690">
    <property type="entry name" value="DEAH_ATP_HELICASE"/>
    <property type="match status" value="1"/>
</dbReference>
<evidence type="ECO:0000256" key="10">
    <source>
        <dbReference type="ARBA" id="ARBA00022840"/>
    </source>
</evidence>
<evidence type="ECO:0000313" key="21">
    <source>
        <dbReference type="Proteomes" id="UP000017090"/>
    </source>
</evidence>
<dbReference type="AlphaFoldDB" id="U7UF81"/>
<feature type="domain" description="HRDC" evidence="17">
    <location>
        <begin position="525"/>
        <end position="600"/>
    </location>
</feature>
<dbReference type="NCBIfam" id="TIGR01389">
    <property type="entry name" value="recQ"/>
    <property type="match status" value="1"/>
</dbReference>
<evidence type="ECO:0000256" key="2">
    <source>
        <dbReference type="ARBA" id="ARBA00001947"/>
    </source>
</evidence>
<keyword evidence="8 20" id="KW-0347">Helicase</keyword>
<dbReference type="Proteomes" id="UP000017090">
    <property type="component" value="Unassembled WGS sequence"/>
</dbReference>
<comment type="cofactor">
    <cofactor evidence="2">
        <name>Zn(2+)</name>
        <dbReference type="ChEBI" id="CHEBI:29105"/>
    </cofactor>
</comment>
<keyword evidence="21" id="KW-1185">Reference proteome</keyword>
<keyword evidence="10" id="KW-0067">ATP-binding</keyword>
<dbReference type="InterPro" id="IPR014001">
    <property type="entry name" value="Helicase_ATP-bd"/>
</dbReference>
<dbReference type="GO" id="GO:0005524">
    <property type="term" value="F:ATP binding"/>
    <property type="evidence" value="ECO:0007669"/>
    <property type="project" value="UniProtKB-KW"/>
</dbReference>
<dbReference type="InterPro" id="IPR036388">
    <property type="entry name" value="WH-like_DNA-bd_sf"/>
</dbReference>
<evidence type="ECO:0000256" key="13">
    <source>
        <dbReference type="ARBA" id="ARBA00023204"/>
    </source>
</evidence>
<dbReference type="InterPro" id="IPR010997">
    <property type="entry name" value="HRDC-like_sf"/>
</dbReference>
<keyword evidence="12" id="KW-0233">DNA recombination</keyword>
<dbReference type="Pfam" id="PF09382">
    <property type="entry name" value="RQC"/>
    <property type="match status" value="1"/>
</dbReference>
<evidence type="ECO:0000256" key="9">
    <source>
        <dbReference type="ARBA" id="ARBA00022833"/>
    </source>
</evidence>
<dbReference type="SMART" id="SM00487">
    <property type="entry name" value="DEXDc"/>
    <property type="match status" value="1"/>
</dbReference>
<dbReference type="PROSITE" id="PS50967">
    <property type="entry name" value="HRDC"/>
    <property type="match status" value="1"/>
</dbReference>
<evidence type="ECO:0000259" key="17">
    <source>
        <dbReference type="PROSITE" id="PS50967"/>
    </source>
</evidence>
<keyword evidence="11" id="KW-0238">DNA-binding</keyword>
<organism evidence="20 21">
    <name type="scientific">Megasphaera vaginalis</name>
    <name type="common">ex Srinivasan et al. 2021</name>
    <dbReference type="NCBI Taxonomy" id="1111454"/>
    <lineage>
        <taxon>Bacteria</taxon>
        <taxon>Bacillati</taxon>
        <taxon>Bacillota</taxon>
        <taxon>Negativicutes</taxon>
        <taxon>Veillonellales</taxon>
        <taxon>Veillonellaceae</taxon>
        <taxon>Megasphaera</taxon>
    </lineage>
</organism>
<evidence type="ECO:0000256" key="15">
    <source>
        <dbReference type="ARBA" id="ARBA00034617"/>
    </source>
</evidence>
<dbReference type="InterPro" id="IPR002464">
    <property type="entry name" value="DNA/RNA_helicase_DEAH_CS"/>
</dbReference>
<dbReference type="Pfam" id="PF00570">
    <property type="entry name" value="HRDC"/>
    <property type="match status" value="1"/>
</dbReference>
<dbReference type="SUPFAM" id="SSF47819">
    <property type="entry name" value="HRDC-like"/>
    <property type="match status" value="1"/>
</dbReference>
<dbReference type="RefSeq" id="WP_023054410.1">
    <property type="nucleotide sequence ID" value="NZ_AWXA01000053.1"/>
</dbReference>
<evidence type="ECO:0000313" key="20">
    <source>
        <dbReference type="EMBL" id="ERT57103.1"/>
    </source>
</evidence>
<dbReference type="InterPro" id="IPR011545">
    <property type="entry name" value="DEAD/DEAH_box_helicase_dom"/>
</dbReference>
<evidence type="ECO:0000256" key="6">
    <source>
        <dbReference type="ARBA" id="ARBA00022763"/>
    </source>
</evidence>
<evidence type="ECO:0000256" key="1">
    <source>
        <dbReference type="ARBA" id="ARBA00001946"/>
    </source>
</evidence>
<dbReference type="Pfam" id="PF16124">
    <property type="entry name" value="RecQ_Zn_bind"/>
    <property type="match status" value="1"/>
</dbReference>
<evidence type="ECO:0000256" key="14">
    <source>
        <dbReference type="ARBA" id="ARBA00023235"/>
    </source>
</evidence>
<dbReference type="GO" id="GO:0043138">
    <property type="term" value="F:3'-5' DNA helicase activity"/>
    <property type="evidence" value="ECO:0007669"/>
    <property type="project" value="UniProtKB-EC"/>
</dbReference>
<proteinExistence type="inferred from homology"/>
<evidence type="ECO:0000256" key="16">
    <source>
        <dbReference type="NCBIfam" id="TIGR01389"/>
    </source>
</evidence>
<dbReference type="CDD" id="cd17920">
    <property type="entry name" value="DEXHc_RecQ"/>
    <property type="match status" value="1"/>
</dbReference>
<dbReference type="Gene3D" id="1.10.10.10">
    <property type="entry name" value="Winged helix-like DNA-binding domain superfamily/Winged helix DNA-binding domain"/>
    <property type="match status" value="1"/>
</dbReference>
<evidence type="ECO:0000256" key="4">
    <source>
        <dbReference type="ARBA" id="ARBA00022723"/>
    </source>
</evidence>
<dbReference type="Gene3D" id="3.40.50.300">
    <property type="entry name" value="P-loop containing nucleotide triphosphate hydrolases"/>
    <property type="match status" value="2"/>
</dbReference>
<feature type="domain" description="Helicase C-terminal" evidence="19">
    <location>
        <begin position="217"/>
        <end position="364"/>
    </location>
</feature>
<dbReference type="PROSITE" id="PS51192">
    <property type="entry name" value="HELICASE_ATP_BIND_1"/>
    <property type="match status" value="1"/>
</dbReference>
<dbReference type="Pfam" id="PF00271">
    <property type="entry name" value="Helicase_C"/>
    <property type="match status" value="1"/>
</dbReference>
<dbReference type="SMART" id="SM00956">
    <property type="entry name" value="RQC"/>
    <property type="match status" value="1"/>
</dbReference>
<dbReference type="InterPro" id="IPR036390">
    <property type="entry name" value="WH_DNA-bd_sf"/>
</dbReference>
<dbReference type="EMBL" id="AWXA01000053">
    <property type="protein sequence ID" value="ERT57103.1"/>
    <property type="molecule type" value="Genomic_DNA"/>
</dbReference>
<keyword evidence="5" id="KW-0547">Nucleotide-binding</keyword>
<dbReference type="FunFam" id="3.40.50.300:FF:000296">
    <property type="entry name" value="ATP-dependent DNA helicase RecQ"/>
    <property type="match status" value="1"/>
</dbReference>
<dbReference type="GO" id="GO:0043590">
    <property type="term" value="C:bacterial nucleoid"/>
    <property type="evidence" value="ECO:0007669"/>
    <property type="project" value="TreeGrafter"/>
</dbReference>
<dbReference type="Gene3D" id="1.10.150.80">
    <property type="entry name" value="HRDC domain"/>
    <property type="match status" value="1"/>
</dbReference>
<dbReference type="SMART" id="SM00490">
    <property type="entry name" value="HELICc"/>
    <property type="match status" value="1"/>
</dbReference>
<dbReference type="SUPFAM" id="SSF46785">
    <property type="entry name" value="Winged helix' DNA-binding domain"/>
    <property type="match status" value="1"/>
</dbReference>
<dbReference type="eggNOG" id="COG0514">
    <property type="taxonomic scope" value="Bacteria"/>
</dbReference>
<dbReference type="GO" id="GO:0006310">
    <property type="term" value="P:DNA recombination"/>
    <property type="evidence" value="ECO:0007669"/>
    <property type="project" value="UniProtKB-UniRule"/>
</dbReference>
<comment type="catalytic activity">
    <reaction evidence="15">
        <text>Couples ATP hydrolysis with the unwinding of duplex DNA by translocating in the 3'-5' direction.</text>
        <dbReference type="EC" id="5.6.2.4"/>
    </reaction>
</comment>
<evidence type="ECO:0000256" key="7">
    <source>
        <dbReference type="ARBA" id="ARBA00022801"/>
    </source>
</evidence>
<feature type="domain" description="Helicase ATP-binding" evidence="18">
    <location>
        <begin position="24"/>
        <end position="193"/>
    </location>
</feature>